<evidence type="ECO:0000256" key="1">
    <source>
        <dbReference type="SAM" id="MobiDB-lite"/>
    </source>
</evidence>
<name>A0A7C8HH95_9FIRM</name>
<evidence type="ECO:0000313" key="3">
    <source>
        <dbReference type="EMBL" id="KAE9636369.1"/>
    </source>
</evidence>
<organism evidence="3 4">
    <name type="scientific">Defluviitalea raffinosedens</name>
    <dbReference type="NCBI Taxonomy" id="1450156"/>
    <lineage>
        <taxon>Bacteria</taxon>
        <taxon>Bacillati</taxon>
        <taxon>Bacillota</taxon>
        <taxon>Clostridia</taxon>
        <taxon>Lachnospirales</taxon>
        <taxon>Defluviitaleaceae</taxon>
        <taxon>Defluviitalea</taxon>
    </lineage>
</organism>
<dbReference type="AlphaFoldDB" id="A0A7C8HH95"/>
<evidence type="ECO:0000259" key="2">
    <source>
        <dbReference type="Pfam" id="PF04205"/>
    </source>
</evidence>
<comment type="caution">
    <text evidence="3">The sequence shown here is derived from an EMBL/GenBank/DDBJ whole genome shotgun (WGS) entry which is preliminary data.</text>
</comment>
<dbReference type="InterPro" id="IPR007329">
    <property type="entry name" value="FMN-bd"/>
</dbReference>
<dbReference type="Gene3D" id="3.90.1010.20">
    <property type="match status" value="1"/>
</dbReference>
<keyword evidence="4" id="KW-1185">Reference proteome</keyword>
<feature type="domain" description="FMN-binding" evidence="2">
    <location>
        <begin position="62"/>
        <end position="145"/>
    </location>
</feature>
<feature type="compositionally biased region" description="Low complexity" evidence="1">
    <location>
        <begin position="10"/>
        <end position="35"/>
    </location>
</feature>
<feature type="region of interest" description="Disordered" evidence="1">
    <location>
        <begin position="9"/>
        <end position="43"/>
    </location>
</feature>
<evidence type="ECO:0000313" key="4">
    <source>
        <dbReference type="Proteomes" id="UP000483018"/>
    </source>
</evidence>
<dbReference type="EMBL" id="WSLF01000002">
    <property type="protein sequence ID" value="KAE9636369.1"/>
    <property type="molecule type" value="Genomic_DNA"/>
</dbReference>
<dbReference type="Proteomes" id="UP000483018">
    <property type="component" value="Unassembled WGS sequence"/>
</dbReference>
<sequence length="149" mass="16264">MFLSLFGCANNNTTNNQGGTNVTDNGGTSTDNTNTEPDVIGDLKDGEYTAQGEKREQGSEEATVVIDGGKITAITLRRLDAQGNEVNYDNWTGEEKDGKTYPNLKQYRIDMANRMIEAQTYDVDTIAGATQSCESWKLAVKRALEQAAQ</sequence>
<accession>A0A7C8HH95</accession>
<dbReference type="GO" id="GO:0016020">
    <property type="term" value="C:membrane"/>
    <property type="evidence" value="ECO:0007669"/>
    <property type="project" value="InterPro"/>
</dbReference>
<reference evidence="3 4" key="1">
    <citation type="submission" date="2019-12" db="EMBL/GenBank/DDBJ databases">
        <title>Defluviitalea raffinosedens, isolated from a biogas fermenter, genome sequencing and characterization.</title>
        <authorList>
            <person name="Rettenmaier R."/>
            <person name="Schneider M."/>
            <person name="Neuhaus K."/>
            <person name="Liebl W."/>
            <person name="Zverlov V."/>
        </authorList>
    </citation>
    <scope>NUCLEOTIDE SEQUENCE [LARGE SCALE GENOMIC DNA]</scope>
    <source>
        <strain evidence="3 4">249c-K6</strain>
    </source>
</reference>
<dbReference type="Pfam" id="PF04205">
    <property type="entry name" value="FMN_bind"/>
    <property type="match status" value="1"/>
</dbReference>
<gene>
    <name evidence="3" type="ORF">GND95_04020</name>
</gene>
<proteinExistence type="predicted"/>
<dbReference type="OrthoDB" id="1730278at2"/>
<dbReference type="GO" id="GO:0010181">
    <property type="term" value="F:FMN binding"/>
    <property type="evidence" value="ECO:0007669"/>
    <property type="project" value="InterPro"/>
</dbReference>
<protein>
    <submittedName>
        <fullName evidence="3">FMN-binding protein</fullName>
    </submittedName>
</protein>